<protein>
    <recommendedName>
        <fullName evidence="7">Rhodopsin domain-containing protein</fullName>
    </recommendedName>
</protein>
<sequence>LVPPPLRMTPNFINPPFRGHIVITANIILLLVSTVFIGLRFYTCSFVTRKLGIDDCKHVYFLIKETVNIADMVAYGLGRHAWDVPFSLFNPRYALVATITQAFYGTSIMFTKLSILAFYLRFATNWKLRAVVYTTMAIVVLYCLLWSFVFVYRCRPLEKHWDLTISGSCIDWLKINIFSGVMNTLTDFTILVLPILMLQKLRLPIRQKIGVMIVLMTGGFVSAITIIRLKIIVDSVGNPDFTWDVSQIVWWTTEVHIAIVCACLPAGKPFLRRHF</sequence>
<dbReference type="Pfam" id="PF20684">
    <property type="entry name" value="Fung_rhodopsin"/>
    <property type="match status" value="1"/>
</dbReference>
<evidence type="ECO:0000256" key="1">
    <source>
        <dbReference type="ARBA" id="ARBA00004141"/>
    </source>
</evidence>
<keyword evidence="4 6" id="KW-0472">Membrane</keyword>
<dbReference type="PANTHER" id="PTHR33048:SF124">
    <property type="entry name" value="INTEGRAL MEMBRANE PROTEIN"/>
    <property type="match status" value="1"/>
</dbReference>
<dbReference type="InterPro" id="IPR049326">
    <property type="entry name" value="Rhodopsin_dom_fungi"/>
</dbReference>
<feature type="transmembrane region" description="Helical" evidence="6">
    <location>
        <begin position="131"/>
        <end position="152"/>
    </location>
</feature>
<keyword evidence="9" id="KW-1185">Reference proteome</keyword>
<organism evidence="8 9">
    <name type="scientific">Zopfia rhizophila CBS 207.26</name>
    <dbReference type="NCBI Taxonomy" id="1314779"/>
    <lineage>
        <taxon>Eukaryota</taxon>
        <taxon>Fungi</taxon>
        <taxon>Dikarya</taxon>
        <taxon>Ascomycota</taxon>
        <taxon>Pezizomycotina</taxon>
        <taxon>Dothideomycetes</taxon>
        <taxon>Dothideomycetes incertae sedis</taxon>
        <taxon>Zopfiaceae</taxon>
        <taxon>Zopfia</taxon>
    </lineage>
</organism>
<comment type="similarity">
    <text evidence="5">Belongs to the SAT4 family.</text>
</comment>
<evidence type="ECO:0000313" key="9">
    <source>
        <dbReference type="Proteomes" id="UP000800200"/>
    </source>
</evidence>
<evidence type="ECO:0000256" key="6">
    <source>
        <dbReference type="SAM" id="Phobius"/>
    </source>
</evidence>
<dbReference type="Proteomes" id="UP000800200">
    <property type="component" value="Unassembled WGS sequence"/>
</dbReference>
<dbReference type="OrthoDB" id="444631at2759"/>
<name>A0A6A6DLE2_9PEZI</name>
<feature type="non-terminal residue" evidence="8">
    <location>
        <position position="275"/>
    </location>
</feature>
<evidence type="ECO:0000256" key="5">
    <source>
        <dbReference type="ARBA" id="ARBA00038359"/>
    </source>
</evidence>
<accession>A0A6A6DLE2</accession>
<feature type="domain" description="Rhodopsin" evidence="7">
    <location>
        <begin position="39"/>
        <end position="273"/>
    </location>
</feature>
<evidence type="ECO:0000256" key="4">
    <source>
        <dbReference type="ARBA" id="ARBA00023136"/>
    </source>
</evidence>
<feature type="non-terminal residue" evidence="8">
    <location>
        <position position="1"/>
    </location>
</feature>
<keyword evidence="3 6" id="KW-1133">Transmembrane helix</keyword>
<keyword evidence="2 6" id="KW-0812">Transmembrane</keyword>
<feature type="transmembrane region" description="Helical" evidence="6">
    <location>
        <begin position="172"/>
        <end position="197"/>
    </location>
</feature>
<gene>
    <name evidence="8" type="ORF">K469DRAFT_446324</name>
</gene>
<dbReference type="InterPro" id="IPR052337">
    <property type="entry name" value="SAT4-like"/>
</dbReference>
<dbReference type="EMBL" id="ML994673">
    <property type="protein sequence ID" value="KAF2178760.1"/>
    <property type="molecule type" value="Genomic_DNA"/>
</dbReference>
<feature type="transmembrane region" description="Helical" evidence="6">
    <location>
        <begin position="248"/>
        <end position="267"/>
    </location>
</feature>
<evidence type="ECO:0000256" key="3">
    <source>
        <dbReference type="ARBA" id="ARBA00022989"/>
    </source>
</evidence>
<evidence type="ECO:0000259" key="7">
    <source>
        <dbReference type="Pfam" id="PF20684"/>
    </source>
</evidence>
<feature type="transmembrane region" description="Helical" evidence="6">
    <location>
        <begin position="93"/>
        <end position="119"/>
    </location>
</feature>
<feature type="transmembrane region" description="Helical" evidence="6">
    <location>
        <begin position="209"/>
        <end position="228"/>
    </location>
</feature>
<dbReference type="GO" id="GO:0016020">
    <property type="term" value="C:membrane"/>
    <property type="evidence" value="ECO:0007669"/>
    <property type="project" value="UniProtKB-SubCell"/>
</dbReference>
<evidence type="ECO:0000256" key="2">
    <source>
        <dbReference type="ARBA" id="ARBA00022692"/>
    </source>
</evidence>
<evidence type="ECO:0000313" key="8">
    <source>
        <dbReference type="EMBL" id="KAF2178760.1"/>
    </source>
</evidence>
<dbReference type="AlphaFoldDB" id="A0A6A6DLE2"/>
<proteinExistence type="inferred from homology"/>
<dbReference type="PANTHER" id="PTHR33048">
    <property type="entry name" value="PTH11-LIKE INTEGRAL MEMBRANE PROTEIN (AFU_ORTHOLOGUE AFUA_5G11245)"/>
    <property type="match status" value="1"/>
</dbReference>
<reference evidence="8" key="1">
    <citation type="journal article" date="2020" name="Stud. Mycol.">
        <title>101 Dothideomycetes genomes: a test case for predicting lifestyles and emergence of pathogens.</title>
        <authorList>
            <person name="Haridas S."/>
            <person name="Albert R."/>
            <person name="Binder M."/>
            <person name="Bloem J."/>
            <person name="Labutti K."/>
            <person name="Salamov A."/>
            <person name="Andreopoulos B."/>
            <person name="Baker S."/>
            <person name="Barry K."/>
            <person name="Bills G."/>
            <person name="Bluhm B."/>
            <person name="Cannon C."/>
            <person name="Castanera R."/>
            <person name="Culley D."/>
            <person name="Daum C."/>
            <person name="Ezra D."/>
            <person name="Gonzalez J."/>
            <person name="Henrissat B."/>
            <person name="Kuo A."/>
            <person name="Liang C."/>
            <person name="Lipzen A."/>
            <person name="Lutzoni F."/>
            <person name="Magnuson J."/>
            <person name="Mondo S."/>
            <person name="Nolan M."/>
            <person name="Ohm R."/>
            <person name="Pangilinan J."/>
            <person name="Park H.-J."/>
            <person name="Ramirez L."/>
            <person name="Alfaro M."/>
            <person name="Sun H."/>
            <person name="Tritt A."/>
            <person name="Yoshinaga Y."/>
            <person name="Zwiers L.-H."/>
            <person name="Turgeon B."/>
            <person name="Goodwin S."/>
            <person name="Spatafora J."/>
            <person name="Crous P."/>
            <person name="Grigoriev I."/>
        </authorList>
    </citation>
    <scope>NUCLEOTIDE SEQUENCE</scope>
    <source>
        <strain evidence="8">CBS 207.26</strain>
    </source>
</reference>
<feature type="transmembrane region" description="Helical" evidence="6">
    <location>
        <begin position="21"/>
        <end position="42"/>
    </location>
</feature>
<comment type="subcellular location">
    <subcellularLocation>
        <location evidence="1">Membrane</location>
        <topology evidence="1">Multi-pass membrane protein</topology>
    </subcellularLocation>
</comment>